<keyword evidence="3" id="KW-1185">Reference proteome</keyword>
<dbReference type="InterPro" id="IPR036513">
    <property type="entry name" value="STAS_dom_sf"/>
</dbReference>
<reference evidence="2 3" key="1">
    <citation type="journal article" date="2019" name="Emerg. Microbes Infect.">
        <title>Comprehensive subspecies identification of 175 nontuberculous mycobacteria species based on 7547 genomic profiles.</title>
        <authorList>
            <person name="Matsumoto Y."/>
            <person name="Kinjo T."/>
            <person name="Motooka D."/>
            <person name="Nabeya D."/>
            <person name="Jung N."/>
            <person name="Uechi K."/>
            <person name="Horii T."/>
            <person name="Iida T."/>
            <person name="Fujita J."/>
            <person name="Nakamura S."/>
        </authorList>
    </citation>
    <scope>NUCLEOTIDE SEQUENCE [LARGE SCALE GENOMIC DNA]</scope>
    <source>
        <strain evidence="2 3">JCM 17322</strain>
    </source>
</reference>
<sequence>MLVTAHGELDACNAAQFTEYVHCCAAQCRRLILDLSGVEFFGTAGFSALHMISARCADADVSWTVVPSRAVSRVLQICDPDHLLPTVESVAETVAVAPADPWEQRRLLQLVSQPCEGFGEQA</sequence>
<organism evidence="2 3">
    <name type="scientific">Mycobacterium botniense</name>
    <dbReference type="NCBI Taxonomy" id="84962"/>
    <lineage>
        <taxon>Bacteria</taxon>
        <taxon>Bacillati</taxon>
        <taxon>Actinomycetota</taxon>
        <taxon>Actinomycetes</taxon>
        <taxon>Mycobacteriales</taxon>
        <taxon>Mycobacteriaceae</taxon>
        <taxon>Mycobacterium</taxon>
    </lineage>
</organism>
<dbReference type="PROSITE" id="PS50801">
    <property type="entry name" value="STAS"/>
    <property type="match status" value="1"/>
</dbReference>
<dbReference type="SUPFAM" id="SSF52091">
    <property type="entry name" value="SpoIIaa-like"/>
    <property type="match status" value="1"/>
</dbReference>
<comment type="caution">
    <text evidence="2">The sequence shown here is derived from an EMBL/GenBank/DDBJ whole genome shotgun (WGS) entry which is preliminary data.</text>
</comment>
<dbReference type="Proteomes" id="UP000465361">
    <property type="component" value="Unassembled WGS sequence"/>
</dbReference>
<dbReference type="Gene3D" id="3.30.750.24">
    <property type="entry name" value="STAS domain"/>
    <property type="match status" value="1"/>
</dbReference>
<feature type="domain" description="STAS" evidence="1">
    <location>
        <begin position="1"/>
        <end position="49"/>
    </location>
</feature>
<protein>
    <recommendedName>
        <fullName evidence="1">STAS domain-containing protein</fullName>
    </recommendedName>
</protein>
<dbReference type="InterPro" id="IPR002645">
    <property type="entry name" value="STAS_dom"/>
</dbReference>
<dbReference type="Pfam" id="PF01740">
    <property type="entry name" value="STAS"/>
    <property type="match status" value="1"/>
</dbReference>
<name>A0A7I9XSG5_9MYCO</name>
<gene>
    <name evidence="2" type="ORF">MBOT_03040</name>
</gene>
<proteinExistence type="predicted"/>
<evidence type="ECO:0000259" key="1">
    <source>
        <dbReference type="PROSITE" id="PS50801"/>
    </source>
</evidence>
<evidence type="ECO:0000313" key="3">
    <source>
        <dbReference type="Proteomes" id="UP000465361"/>
    </source>
</evidence>
<accession>A0A7I9XSG5</accession>
<evidence type="ECO:0000313" key="2">
    <source>
        <dbReference type="EMBL" id="GFG72939.1"/>
    </source>
</evidence>
<dbReference type="CDD" id="cd07043">
    <property type="entry name" value="STAS_anti-anti-sigma_factors"/>
    <property type="match status" value="1"/>
</dbReference>
<dbReference type="AlphaFoldDB" id="A0A7I9XSG5"/>
<dbReference type="EMBL" id="BLKW01000002">
    <property type="protein sequence ID" value="GFG72939.1"/>
    <property type="molecule type" value="Genomic_DNA"/>
</dbReference>